<keyword evidence="2" id="KW-1185">Reference proteome</keyword>
<dbReference type="EMBL" id="JACGXS010000009">
    <property type="protein sequence ID" value="MBA8683167.1"/>
    <property type="molecule type" value="Genomic_DNA"/>
</dbReference>
<accession>A0A7W3IIQ1</accession>
<name>A0A7W3IIQ1_9GAMM</name>
<evidence type="ECO:0000313" key="2">
    <source>
        <dbReference type="Proteomes" id="UP000547058"/>
    </source>
</evidence>
<dbReference type="Proteomes" id="UP000547058">
    <property type="component" value="Unassembled WGS sequence"/>
</dbReference>
<dbReference type="Pfam" id="PF11607">
    <property type="entry name" value="DUF3247"/>
    <property type="match status" value="1"/>
</dbReference>
<sequence>MSRTAPRIHLDPARIAALEALLPQLNDGTRVELTLSDGRRVLGTVAVRPTLQQYRDAGGDEGSNGQLRLDDLDTPVQQHVVWLDEIAAIRTLPPIAG</sequence>
<reference evidence="1 2" key="1">
    <citation type="submission" date="2020-08" db="EMBL/GenBank/DDBJ databases">
        <title>Stenotrophomonas tumulicola JCM 30961.</title>
        <authorList>
            <person name="Deng Y."/>
        </authorList>
    </citation>
    <scope>NUCLEOTIDE SEQUENCE [LARGE SCALE GENOMIC DNA]</scope>
    <source>
        <strain evidence="1 2">JCM 30961</strain>
    </source>
</reference>
<gene>
    <name evidence="1" type="ORF">H4O11_15310</name>
</gene>
<proteinExistence type="predicted"/>
<comment type="caution">
    <text evidence="1">The sequence shown here is derived from an EMBL/GenBank/DDBJ whole genome shotgun (WGS) entry which is preliminary data.</text>
</comment>
<dbReference type="RefSeq" id="WP_182340355.1">
    <property type="nucleotide sequence ID" value="NZ_JACGXS010000009.1"/>
</dbReference>
<dbReference type="AlphaFoldDB" id="A0A7W3IIQ1"/>
<dbReference type="InterPro" id="IPR021649">
    <property type="entry name" value="DUF3247"/>
</dbReference>
<protein>
    <submittedName>
        <fullName evidence="1">DUF3247 family protein</fullName>
    </submittedName>
</protein>
<dbReference type="Gene3D" id="2.30.30.720">
    <property type="entry name" value="Protein of unknown function (DUF3247)"/>
    <property type="match status" value="1"/>
</dbReference>
<evidence type="ECO:0000313" key="1">
    <source>
        <dbReference type="EMBL" id="MBA8683167.1"/>
    </source>
</evidence>
<organism evidence="1 2">
    <name type="scientific">Stenotrophomonas tumulicola</name>
    <dbReference type="NCBI Taxonomy" id="1685415"/>
    <lineage>
        <taxon>Bacteria</taxon>
        <taxon>Pseudomonadati</taxon>
        <taxon>Pseudomonadota</taxon>
        <taxon>Gammaproteobacteria</taxon>
        <taxon>Lysobacterales</taxon>
        <taxon>Lysobacteraceae</taxon>
        <taxon>Stenotrophomonas</taxon>
    </lineage>
</organism>